<keyword evidence="4" id="KW-1185">Reference proteome</keyword>
<feature type="compositionally biased region" description="Basic and acidic residues" evidence="2">
    <location>
        <begin position="150"/>
        <end position="166"/>
    </location>
</feature>
<dbReference type="GO" id="GO:0070072">
    <property type="term" value="P:vacuolar proton-transporting V-type ATPase complex assembly"/>
    <property type="evidence" value="ECO:0007669"/>
    <property type="project" value="InterPro"/>
</dbReference>
<name>A0AAV1E178_OLDCO</name>
<dbReference type="PANTHER" id="PTHR31996:SF2">
    <property type="entry name" value="COILED-COIL DOMAIN-CONTAINING PROTEIN 115"/>
    <property type="match status" value="1"/>
</dbReference>
<dbReference type="Pfam" id="PF21730">
    <property type="entry name" value="Vma22_CCDC115"/>
    <property type="match status" value="1"/>
</dbReference>
<evidence type="ECO:0000313" key="3">
    <source>
        <dbReference type="EMBL" id="CAI9113207.1"/>
    </source>
</evidence>
<dbReference type="Proteomes" id="UP001161247">
    <property type="component" value="Chromosome 7"/>
</dbReference>
<organism evidence="3 4">
    <name type="scientific">Oldenlandia corymbosa var. corymbosa</name>
    <dbReference type="NCBI Taxonomy" id="529605"/>
    <lineage>
        <taxon>Eukaryota</taxon>
        <taxon>Viridiplantae</taxon>
        <taxon>Streptophyta</taxon>
        <taxon>Embryophyta</taxon>
        <taxon>Tracheophyta</taxon>
        <taxon>Spermatophyta</taxon>
        <taxon>Magnoliopsida</taxon>
        <taxon>eudicotyledons</taxon>
        <taxon>Gunneridae</taxon>
        <taxon>Pentapetalae</taxon>
        <taxon>asterids</taxon>
        <taxon>lamiids</taxon>
        <taxon>Gentianales</taxon>
        <taxon>Rubiaceae</taxon>
        <taxon>Rubioideae</taxon>
        <taxon>Spermacoceae</taxon>
        <taxon>Hedyotis-Oldenlandia complex</taxon>
        <taxon>Oldenlandia</taxon>
    </lineage>
</organism>
<feature type="region of interest" description="Disordered" evidence="2">
    <location>
        <begin position="149"/>
        <end position="179"/>
    </location>
</feature>
<evidence type="ECO:0000256" key="2">
    <source>
        <dbReference type="SAM" id="MobiDB-lite"/>
    </source>
</evidence>
<protein>
    <recommendedName>
        <fullName evidence="1">Vacuolar ATPase assembly protein VMA22</fullName>
    </recommendedName>
</protein>
<dbReference type="InterPro" id="IPR040357">
    <property type="entry name" value="Vma22/CCDC115"/>
</dbReference>
<dbReference type="EMBL" id="OX459124">
    <property type="protein sequence ID" value="CAI9113207.1"/>
    <property type="molecule type" value="Genomic_DNA"/>
</dbReference>
<dbReference type="PANTHER" id="PTHR31996">
    <property type="entry name" value="COILED-COIL DOMAIN-CONTAINING PROTEIN 115"/>
    <property type="match status" value="1"/>
</dbReference>
<gene>
    <name evidence="3" type="ORF">OLC1_LOCUS20257</name>
</gene>
<dbReference type="AlphaFoldDB" id="A0AAV1E178"/>
<feature type="region of interest" description="Disordered" evidence="2">
    <location>
        <begin position="1"/>
        <end position="32"/>
    </location>
</feature>
<proteinExistence type="predicted"/>
<accession>A0AAV1E178</accession>
<reference evidence="3" key="1">
    <citation type="submission" date="2023-03" db="EMBL/GenBank/DDBJ databases">
        <authorList>
            <person name="Julca I."/>
        </authorList>
    </citation>
    <scope>NUCLEOTIDE SEQUENCE</scope>
</reference>
<dbReference type="GO" id="GO:0051082">
    <property type="term" value="F:unfolded protein binding"/>
    <property type="evidence" value="ECO:0007669"/>
    <property type="project" value="TreeGrafter"/>
</dbReference>
<sequence>MTEIAGKPTSDLQASREDHNEIEESNTGVTEIQENVPEENVLKFLDSMDGYLTLMDSLSSILRQGWLDLASARHSMGTSRINPSLFDHKEHSASTTLQLGHQNVSSGVEQPHFQLRKWESSYSPKSGNFEAKFEEDKLAQSLSNGLRMRNLKDSSDSDELKEKRTENNASPTSADDPVQKERLKSLSMFGALFSPKLRAAQLSFETALETLAEIANARASLLCAYEQVSKEMKSRRQ</sequence>
<evidence type="ECO:0000313" key="4">
    <source>
        <dbReference type="Proteomes" id="UP001161247"/>
    </source>
</evidence>
<evidence type="ECO:0000256" key="1">
    <source>
        <dbReference type="ARBA" id="ARBA00093634"/>
    </source>
</evidence>